<dbReference type="SUPFAM" id="SSF52540">
    <property type="entry name" value="P-loop containing nucleoside triphosphate hydrolases"/>
    <property type="match status" value="1"/>
</dbReference>
<feature type="domain" description="NB-ARC" evidence="3">
    <location>
        <begin position="159"/>
        <end position="207"/>
    </location>
</feature>
<dbReference type="EMBL" id="RDQH01000335">
    <property type="protein sequence ID" value="RXH90640.1"/>
    <property type="molecule type" value="Genomic_DNA"/>
</dbReference>
<dbReference type="InterPro" id="IPR027417">
    <property type="entry name" value="P-loop_NTPase"/>
</dbReference>
<evidence type="ECO:0000259" key="3">
    <source>
        <dbReference type="Pfam" id="PF00931"/>
    </source>
</evidence>
<dbReference type="InterPro" id="IPR002182">
    <property type="entry name" value="NB-ARC"/>
</dbReference>
<keyword evidence="2" id="KW-0175">Coiled coil</keyword>
<dbReference type="GO" id="GO:0043531">
    <property type="term" value="F:ADP binding"/>
    <property type="evidence" value="ECO:0007669"/>
    <property type="project" value="InterPro"/>
</dbReference>
<dbReference type="Pfam" id="PF00931">
    <property type="entry name" value="NB-ARC"/>
    <property type="match status" value="1"/>
</dbReference>
<comment type="caution">
    <text evidence="4">The sequence shown here is derived from an EMBL/GenBank/DDBJ whole genome shotgun (WGS) entry which is preliminary data.</text>
</comment>
<sequence>MAKEIITAIIPTIIDHTVRPLARQVSYVIFYKSNLKDLRSRLKNFDAAKQRMNHAVEEVERKVNQKVEACVRNWQTEADEISREAEALLDDEGHAKTKCLYICPNLISYHQLSRKSTKLVRKIEEHENKKEFASISYNAAVEDISAIASDEYMAFESRTSMVKDIITELKKPDINKIGVYGLGGVGKTTLAKEVYREAMEEKLFDDVV</sequence>
<evidence type="ECO:0000256" key="1">
    <source>
        <dbReference type="ARBA" id="ARBA00022821"/>
    </source>
</evidence>
<organism evidence="4 5">
    <name type="scientific">Malus domestica</name>
    <name type="common">Apple</name>
    <name type="synonym">Pyrus malus</name>
    <dbReference type="NCBI Taxonomy" id="3750"/>
    <lineage>
        <taxon>Eukaryota</taxon>
        <taxon>Viridiplantae</taxon>
        <taxon>Streptophyta</taxon>
        <taxon>Embryophyta</taxon>
        <taxon>Tracheophyta</taxon>
        <taxon>Spermatophyta</taxon>
        <taxon>Magnoliopsida</taxon>
        <taxon>eudicotyledons</taxon>
        <taxon>Gunneridae</taxon>
        <taxon>Pentapetalae</taxon>
        <taxon>rosids</taxon>
        <taxon>fabids</taxon>
        <taxon>Rosales</taxon>
        <taxon>Rosaceae</taxon>
        <taxon>Amygdaloideae</taxon>
        <taxon>Maleae</taxon>
        <taxon>Malus</taxon>
    </lineage>
</organism>
<dbReference type="InterPro" id="IPR050905">
    <property type="entry name" value="Plant_NBS-LRR"/>
</dbReference>
<dbReference type="PANTHER" id="PTHR33463">
    <property type="entry name" value="NB-ARC DOMAIN-CONTAINING PROTEIN-RELATED"/>
    <property type="match status" value="1"/>
</dbReference>
<feature type="coiled-coil region" evidence="2">
    <location>
        <begin position="35"/>
        <end position="129"/>
    </location>
</feature>
<evidence type="ECO:0000313" key="5">
    <source>
        <dbReference type="Proteomes" id="UP000290289"/>
    </source>
</evidence>
<protein>
    <recommendedName>
        <fullName evidence="3">NB-ARC domain-containing protein</fullName>
    </recommendedName>
</protein>
<dbReference type="PANTHER" id="PTHR33463:SF198">
    <property type="entry name" value="RPP4C3"/>
    <property type="match status" value="1"/>
</dbReference>
<dbReference type="AlphaFoldDB" id="A0A498J568"/>
<gene>
    <name evidence="4" type="ORF">DVH24_035404</name>
</gene>
<accession>A0A498J568</accession>
<keyword evidence="5" id="KW-1185">Reference proteome</keyword>
<reference evidence="4 5" key="1">
    <citation type="submission" date="2018-10" db="EMBL/GenBank/DDBJ databases">
        <title>A high-quality apple genome assembly.</title>
        <authorList>
            <person name="Hu J."/>
        </authorList>
    </citation>
    <scope>NUCLEOTIDE SEQUENCE [LARGE SCALE GENOMIC DNA]</scope>
    <source>
        <strain evidence="5">cv. HFTH1</strain>
        <tissue evidence="4">Young leaf</tissue>
    </source>
</reference>
<evidence type="ECO:0000313" key="4">
    <source>
        <dbReference type="EMBL" id="RXH90640.1"/>
    </source>
</evidence>
<proteinExistence type="predicted"/>
<dbReference type="Proteomes" id="UP000290289">
    <property type="component" value="Chromosome 9"/>
</dbReference>
<keyword evidence="1" id="KW-0611">Plant defense</keyword>
<dbReference type="Gene3D" id="3.40.50.300">
    <property type="entry name" value="P-loop containing nucleotide triphosphate hydrolases"/>
    <property type="match status" value="1"/>
</dbReference>
<name>A0A498J568_MALDO</name>
<evidence type="ECO:0000256" key="2">
    <source>
        <dbReference type="SAM" id="Coils"/>
    </source>
</evidence>